<organism evidence="2 3">
    <name type="scientific">Penaeus vannamei</name>
    <name type="common">Whiteleg shrimp</name>
    <name type="synonym">Litopenaeus vannamei</name>
    <dbReference type="NCBI Taxonomy" id="6689"/>
    <lineage>
        <taxon>Eukaryota</taxon>
        <taxon>Metazoa</taxon>
        <taxon>Ecdysozoa</taxon>
        <taxon>Arthropoda</taxon>
        <taxon>Crustacea</taxon>
        <taxon>Multicrustacea</taxon>
        <taxon>Malacostraca</taxon>
        <taxon>Eumalacostraca</taxon>
        <taxon>Eucarida</taxon>
        <taxon>Decapoda</taxon>
        <taxon>Dendrobranchiata</taxon>
        <taxon>Penaeoidea</taxon>
        <taxon>Penaeidae</taxon>
        <taxon>Penaeus</taxon>
    </lineage>
</organism>
<dbReference type="PANTHER" id="PTHR23253">
    <property type="entry name" value="EUKARYOTIC TRANSLATION INITIATION FACTOR 4 GAMMA"/>
    <property type="match status" value="1"/>
</dbReference>
<dbReference type="Pfam" id="PF02854">
    <property type="entry name" value="MIF4G"/>
    <property type="match status" value="1"/>
</dbReference>
<dbReference type="SUPFAM" id="SSF48371">
    <property type="entry name" value="ARM repeat"/>
    <property type="match status" value="1"/>
</dbReference>
<dbReference type="Proteomes" id="UP000283509">
    <property type="component" value="Unassembled WGS sequence"/>
</dbReference>
<dbReference type="InterPro" id="IPR016024">
    <property type="entry name" value="ARM-type_fold"/>
</dbReference>
<dbReference type="STRING" id="6689.A0A423U985"/>
<keyword evidence="2" id="KW-0396">Initiation factor</keyword>
<dbReference type="GO" id="GO:0016281">
    <property type="term" value="C:eukaryotic translation initiation factor 4F complex"/>
    <property type="evidence" value="ECO:0007669"/>
    <property type="project" value="TreeGrafter"/>
</dbReference>
<dbReference type="AlphaFoldDB" id="A0A423U985"/>
<dbReference type="OrthoDB" id="6379360at2759"/>
<sequence length="204" mass="23356">MCASSYCFREEYQGAIANSVESQVEDLGAETTEEEVAADRESTINDEEAQTIEVVKRMRGILNKLTPEKFEKLVGTVNQMPIDTTERLSAVIDLIFEKAVDEQGFSSTYAQMCQVLSKMSVRGEGSDSSNSGKSEVKFRNLIINKCQKEFEKDNMEEFKATRRKEIDECSDAEKKQELLLKLDYDETKLRKRSVGNIRFYWRAL</sequence>
<dbReference type="GO" id="GO:0003729">
    <property type="term" value="F:mRNA binding"/>
    <property type="evidence" value="ECO:0007669"/>
    <property type="project" value="TreeGrafter"/>
</dbReference>
<proteinExistence type="predicted"/>
<keyword evidence="2" id="KW-0648">Protein biosynthesis</keyword>
<reference evidence="2 3" key="1">
    <citation type="submission" date="2018-04" db="EMBL/GenBank/DDBJ databases">
        <authorList>
            <person name="Zhang X."/>
            <person name="Yuan J."/>
            <person name="Li F."/>
            <person name="Xiang J."/>
        </authorList>
    </citation>
    <scope>NUCLEOTIDE SEQUENCE [LARGE SCALE GENOMIC DNA]</scope>
    <source>
        <tissue evidence="2">Muscle</tissue>
    </source>
</reference>
<dbReference type="Gene3D" id="1.25.40.180">
    <property type="match status" value="1"/>
</dbReference>
<evidence type="ECO:0000259" key="1">
    <source>
        <dbReference type="Pfam" id="PF02854"/>
    </source>
</evidence>
<dbReference type="PANTHER" id="PTHR23253:SF78">
    <property type="entry name" value="EUKARYOTIC TRANSLATION INITIATION FACTOR 4G1, ISOFORM B-RELATED"/>
    <property type="match status" value="1"/>
</dbReference>
<evidence type="ECO:0000313" key="2">
    <source>
        <dbReference type="EMBL" id="ROT85254.1"/>
    </source>
</evidence>
<evidence type="ECO:0000313" key="3">
    <source>
        <dbReference type="Proteomes" id="UP000283509"/>
    </source>
</evidence>
<dbReference type="EMBL" id="QCYY01000344">
    <property type="protein sequence ID" value="ROT85254.1"/>
    <property type="molecule type" value="Genomic_DNA"/>
</dbReference>
<comment type="caution">
    <text evidence="2">The sequence shown here is derived from an EMBL/GenBank/DDBJ whole genome shotgun (WGS) entry which is preliminary data.</text>
</comment>
<name>A0A423U985_PENVA</name>
<keyword evidence="3" id="KW-1185">Reference proteome</keyword>
<accession>A0A423U985</accession>
<gene>
    <name evidence="2" type="ORF">C7M84_018646</name>
</gene>
<feature type="domain" description="MIF4G" evidence="1">
    <location>
        <begin position="56"/>
        <end position="199"/>
    </location>
</feature>
<dbReference type="InterPro" id="IPR003890">
    <property type="entry name" value="MIF4G-like_typ-3"/>
</dbReference>
<dbReference type="GO" id="GO:0003743">
    <property type="term" value="F:translation initiation factor activity"/>
    <property type="evidence" value="ECO:0007669"/>
    <property type="project" value="UniProtKB-KW"/>
</dbReference>
<reference evidence="2 3" key="2">
    <citation type="submission" date="2019-01" db="EMBL/GenBank/DDBJ databases">
        <title>The decoding of complex shrimp genome reveals the adaptation for benthos swimmer, frequently molting mechanism and breeding impact on genome.</title>
        <authorList>
            <person name="Sun Y."/>
            <person name="Gao Y."/>
            <person name="Yu Y."/>
        </authorList>
    </citation>
    <scope>NUCLEOTIDE SEQUENCE [LARGE SCALE GENOMIC DNA]</scope>
    <source>
        <tissue evidence="2">Muscle</tissue>
    </source>
</reference>
<protein>
    <submittedName>
        <fullName evidence="2">Putative eukaryotic translation initiation factor 4 gamma 3-like</fullName>
    </submittedName>
</protein>